<feature type="compositionally biased region" description="Basic and acidic residues" evidence="1">
    <location>
        <begin position="8"/>
        <end position="26"/>
    </location>
</feature>
<evidence type="ECO:0000313" key="3">
    <source>
        <dbReference type="RefSeq" id="XP_055868395.1"/>
    </source>
</evidence>
<reference evidence="3 4" key="1">
    <citation type="submission" date="2025-04" db="UniProtKB">
        <authorList>
            <consortium name="RefSeq"/>
        </authorList>
    </citation>
    <scope>IDENTIFICATION</scope>
</reference>
<dbReference type="AlphaFoldDB" id="A0A9W2Z029"/>
<gene>
    <name evidence="3 4 5 6" type="primary">LOC106063472</name>
</gene>
<evidence type="ECO:0000313" key="6">
    <source>
        <dbReference type="RefSeq" id="XP_055868398.1"/>
    </source>
</evidence>
<dbReference type="OrthoDB" id="6092508at2759"/>
<feature type="region of interest" description="Disordered" evidence="1">
    <location>
        <begin position="1"/>
        <end position="27"/>
    </location>
</feature>
<evidence type="ECO:0000313" key="2">
    <source>
        <dbReference type="Proteomes" id="UP001165740"/>
    </source>
</evidence>
<organism evidence="2 4">
    <name type="scientific">Biomphalaria glabrata</name>
    <name type="common">Bloodfluke planorb</name>
    <name type="synonym">Freshwater snail</name>
    <dbReference type="NCBI Taxonomy" id="6526"/>
    <lineage>
        <taxon>Eukaryota</taxon>
        <taxon>Metazoa</taxon>
        <taxon>Spiralia</taxon>
        <taxon>Lophotrochozoa</taxon>
        <taxon>Mollusca</taxon>
        <taxon>Gastropoda</taxon>
        <taxon>Heterobranchia</taxon>
        <taxon>Euthyneura</taxon>
        <taxon>Panpulmonata</taxon>
        <taxon>Hygrophila</taxon>
        <taxon>Lymnaeoidea</taxon>
        <taxon>Planorbidae</taxon>
        <taxon>Biomphalaria</taxon>
    </lineage>
</organism>
<dbReference type="RefSeq" id="XP_055868396.1">
    <property type="nucleotide sequence ID" value="XM_056012421.1"/>
</dbReference>
<dbReference type="Proteomes" id="UP001165740">
    <property type="component" value="Chromosome 15"/>
</dbReference>
<evidence type="ECO:0000313" key="4">
    <source>
        <dbReference type="RefSeq" id="XP_055868396.1"/>
    </source>
</evidence>
<dbReference type="RefSeq" id="XP_055868398.1">
    <property type="nucleotide sequence ID" value="XM_056012423.1"/>
</dbReference>
<dbReference type="OMA" id="WEEITMA"/>
<proteinExistence type="predicted"/>
<dbReference type="RefSeq" id="XP_055868395.1">
    <property type="nucleotide sequence ID" value="XM_056012420.1"/>
</dbReference>
<accession>A0A9W2Z029</accession>
<sequence>MEGLIDSLNKDKWQEVSRDKKSDGYQEYHVNPHAHKKLDNGIFVYMIENDLIDPKKVTLEFAQKDPIKQVALLEIKLNDDGTKIVGLDLDGDIVELK</sequence>
<name>A0A9W2Z029_BIOGL</name>
<evidence type="ECO:0000256" key="1">
    <source>
        <dbReference type="SAM" id="MobiDB-lite"/>
    </source>
</evidence>
<protein>
    <submittedName>
        <fullName evidence="3 4">Uncharacterized protein LOC106063472</fullName>
    </submittedName>
</protein>
<keyword evidence="2" id="KW-1185">Reference proteome</keyword>
<evidence type="ECO:0000313" key="5">
    <source>
        <dbReference type="RefSeq" id="XP_055868397.1"/>
    </source>
</evidence>
<dbReference type="GeneID" id="106063472"/>
<dbReference type="RefSeq" id="XP_055868397.1">
    <property type="nucleotide sequence ID" value="XM_056012422.1"/>
</dbReference>